<evidence type="ECO:0000256" key="7">
    <source>
        <dbReference type="RuleBase" id="RU364065"/>
    </source>
</evidence>
<comment type="function">
    <text evidence="1 7">Has a glutathione-disulfide oxidoreductase activity in the presence of NADPH and glutathione reductase. Reduces low molecular weight disulfides and proteins.</text>
</comment>
<feature type="domain" description="Glutaredoxin" evidence="8">
    <location>
        <begin position="4"/>
        <end position="63"/>
    </location>
</feature>
<dbReference type="RefSeq" id="WP_284324496.1">
    <property type="nucleotide sequence ID" value="NZ_BSPP01000004.1"/>
</dbReference>
<dbReference type="GO" id="GO:0034599">
    <property type="term" value="P:cellular response to oxidative stress"/>
    <property type="evidence" value="ECO:0007669"/>
    <property type="project" value="TreeGrafter"/>
</dbReference>
<evidence type="ECO:0000256" key="3">
    <source>
        <dbReference type="ARBA" id="ARBA00022448"/>
    </source>
</evidence>
<gene>
    <name evidence="9" type="primary">grxC</name>
    <name evidence="9" type="ORF">GCM10010873_12690</name>
</gene>
<dbReference type="InterPro" id="IPR011767">
    <property type="entry name" value="GLR_AS"/>
</dbReference>
<keyword evidence="5" id="KW-1015">Disulfide bond</keyword>
<dbReference type="EMBL" id="BSPP01000004">
    <property type="protein sequence ID" value="GLS86295.1"/>
    <property type="molecule type" value="Genomic_DNA"/>
</dbReference>
<dbReference type="GO" id="GO:0005737">
    <property type="term" value="C:cytoplasm"/>
    <property type="evidence" value="ECO:0007669"/>
    <property type="project" value="TreeGrafter"/>
</dbReference>
<dbReference type="InterPro" id="IPR002109">
    <property type="entry name" value="Glutaredoxin"/>
</dbReference>
<keyword evidence="4 7" id="KW-0249">Electron transport</keyword>
<keyword evidence="6 7" id="KW-0676">Redox-active center</keyword>
<evidence type="ECO:0000313" key="10">
    <source>
        <dbReference type="Proteomes" id="UP001157355"/>
    </source>
</evidence>
<organism evidence="9 10">
    <name type="scientific">Cypionkella aquatica</name>
    <dbReference type="NCBI Taxonomy" id="1756042"/>
    <lineage>
        <taxon>Bacteria</taxon>
        <taxon>Pseudomonadati</taxon>
        <taxon>Pseudomonadota</taxon>
        <taxon>Alphaproteobacteria</taxon>
        <taxon>Rhodobacterales</taxon>
        <taxon>Paracoccaceae</taxon>
        <taxon>Cypionkella</taxon>
    </lineage>
</organism>
<dbReference type="Gene3D" id="3.40.30.10">
    <property type="entry name" value="Glutaredoxin"/>
    <property type="match status" value="1"/>
</dbReference>
<dbReference type="PANTHER" id="PTHR45694">
    <property type="entry name" value="GLUTAREDOXIN 2"/>
    <property type="match status" value="1"/>
</dbReference>
<protein>
    <recommendedName>
        <fullName evidence="7">Glutaredoxin</fullName>
    </recommendedName>
</protein>
<evidence type="ECO:0000313" key="9">
    <source>
        <dbReference type="EMBL" id="GLS86295.1"/>
    </source>
</evidence>
<accession>A0AA37TUW0</accession>
<dbReference type="PROSITE" id="PS00195">
    <property type="entry name" value="GLUTAREDOXIN_1"/>
    <property type="match status" value="1"/>
</dbReference>
<proteinExistence type="inferred from homology"/>
<dbReference type="GO" id="GO:0015038">
    <property type="term" value="F:glutathione disulfide oxidoreductase activity"/>
    <property type="evidence" value="ECO:0007669"/>
    <property type="project" value="UniProtKB-UniRule"/>
</dbReference>
<evidence type="ECO:0000259" key="8">
    <source>
        <dbReference type="Pfam" id="PF00462"/>
    </source>
</evidence>
<dbReference type="PANTHER" id="PTHR45694:SF18">
    <property type="entry name" value="GLUTAREDOXIN-1-RELATED"/>
    <property type="match status" value="1"/>
</dbReference>
<comment type="similarity">
    <text evidence="2 7">Belongs to the glutaredoxin family.</text>
</comment>
<dbReference type="AlphaFoldDB" id="A0AA37TUW0"/>
<dbReference type="SUPFAM" id="SSF52833">
    <property type="entry name" value="Thioredoxin-like"/>
    <property type="match status" value="1"/>
</dbReference>
<keyword evidence="10" id="KW-1185">Reference proteome</keyword>
<dbReference type="Proteomes" id="UP001157355">
    <property type="component" value="Unassembled WGS sequence"/>
</dbReference>
<reference evidence="9 10" key="1">
    <citation type="journal article" date="2014" name="Int. J. Syst. Evol. Microbiol.">
        <title>Complete genome sequence of Corynebacterium casei LMG S-19264T (=DSM 44701T), isolated from a smear-ripened cheese.</title>
        <authorList>
            <consortium name="US DOE Joint Genome Institute (JGI-PGF)"/>
            <person name="Walter F."/>
            <person name="Albersmeier A."/>
            <person name="Kalinowski J."/>
            <person name="Ruckert C."/>
        </authorList>
    </citation>
    <scope>NUCLEOTIDE SEQUENCE [LARGE SCALE GENOMIC DNA]</scope>
    <source>
        <strain evidence="9 10">NBRC 111766</strain>
    </source>
</reference>
<comment type="caution">
    <text evidence="9">The sequence shown here is derived from an EMBL/GenBank/DDBJ whole genome shotgun (WGS) entry which is preliminary data.</text>
</comment>
<dbReference type="InterPro" id="IPR036249">
    <property type="entry name" value="Thioredoxin-like_sf"/>
</dbReference>
<dbReference type="PRINTS" id="PR00160">
    <property type="entry name" value="GLUTAREDOXIN"/>
</dbReference>
<evidence type="ECO:0000256" key="2">
    <source>
        <dbReference type="ARBA" id="ARBA00007787"/>
    </source>
</evidence>
<name>A0AA37TUW0_9RHOB</name>
<evidence type="ECO:0000256" key="5">
    <source>
        <dbReference type="ARBA" id="ARBA00023157"/>
    </source>
</evidence>
<evidence type="ECO:0000256" key="6">
    <source>
        <dbReference type="ARBA" id="ARBA00023284"/>
    </source>
</evidence>
<dbReference type="PROSITE" id="PS51354">
    <property type="entry name" value="GLUTAREDOXIN_2"/>
    <property type="match status" value="1"/>
</dbReference>
<keyword evidence="7" id="KW-0963">Cytoplasm</keyword>
<dbReference type="InterPro" id="IPR014025">
    <property type="entry name" value="Glutaredoxin_subgr"/>
</dbReference>
<dbReference type="FunFam" id="3.40.30.10:FF:000018">
    <property type="entry name" value="Glutaredoxin"/>
    <property type="match status" value="1"/>
</dbReference>
<evidence type="ECO:0000256" key="4">
    <source>
        <dbReference type="ARBA" id="ARBA00022982"/>
    </source>
</evidence>
<dbReference type="InterPro" id="IPR011900">
    <property type="entry name" value="GRX_bact"/>
</dbReference>
<dbReference type="CDD" id="cd03418">
    <property type="entry name" value="GRX_GRXb_1_3_like"/>
    <property type="match status" value="1"/>
</dbReference>
<dbReference type="GO" id="GO:0045454">
    <property type="term" value="P:cell redox homeostasis"/>
    <property type="evidence" value="ECO:0007669"/>
    <property type="project" value="InterPro"/>
</dbReference>
<dbReference type="NCBIfam" id="TIGR02181">
    <property type="entry name" value="GRX_bact"/>
    <property type="match status" value="1"/>
</dbReference>
<keyword evidence="3 7" id="KW-0813">Transport</keyword>
<sequence>MKNVEIYTTQTCPYCIAAKGLLKKKGVAYTEIDVGADPALRQAMTERAGRRSVPQIFIGGTHVGGCDDLHALDHAGKLDPMLA</sequence>
<dbReference type="Pfam" id="PF00462">
    <property type="entry name" value="Glutaredoxin"/>
    <property type="match status" value="1"/>
</dbReference>
<evidence type="ECO:0000256" key="1">
    <source>
        <dbReference type="ARBA" id="ARBA00002549"/>
    </source>
</evidence>